<dbReference type="InterPro" id="IPR017972">
    <property type="entry name" value="Cyt_P450_CS"/>
</dbReference>
<dbReference type="GO" id="GO:0020037">
    <property type="term" value="F:heme binding"/>
    <property type="evidence" value="ECO:0007669"/>
    <property type="project" value="InterPro"/>
</dbReference>
<dbReference type="AlphaFoldDB" id="M4JXS6"/>
<dbReference type="InterPro" id="IPR001128">
    <property type="entry name" value="Cyt_P450"/>
</dbReference>
<dbReference type="PANTHER" id="PTHR46696:SF6">
    <property type="entry name" value="P450, PUTATIVE (EUROFUNG)-RELATED"/>
    <property type="match status" value="1"/>
</dbReference>
<dbReference type="Pfam" id="PF00067">
    <property type="entry name" value="p450"/>
    <property type="match status" value="1"/>
</dbReference>
<organism evidence="9">
    <name type="scientific">Nonomuraea dietziae</name>
    <dbReference type="NCBI Taxonomy" id="65515"/>
    <lineage>
        <taxon>Bacteria</taxon>
        <taxon>Bacillati</taxon>
        <taxon>Actinomycetota</taxon>
        <taxon>Actinomycetes</taxon>
        <taxon>Streptosporangiales</taxon>
        <taxon>Streptosporangiaceae</taxon>
        <taxon>Nonomuraea</taxon>
    </lineage>
</organism>
<evidence type="ECO:0000256" key="2">
    <source>
        <dbReference type="ARBA" id="ARBA00022617"/>
    </source>
</evidence>
<feature type="region of interest" description="Disordered" evidence="8">
    <location>
        <begin position="109"/>
        <end position="135"/>
    </location>
</feature>
<proteinExistence type="inferred from homology"/>
<dbReference type="EMBL" id="KC208048">
    <property type="protein sequence ID" value="AGE14544.1"/>
    <property type="molecule type" value="Genomic_DNA"/>
</dbReference>
<dbReference type="FunFam" id="1.10.630.10:FF:000018">
    <property type="entry name" value="Cytochrome P450 monooxygenase"/>
    <property type="match status" value="1"/>
</dbReference>
<keyword evidence="4 7" id="KW-0560">Oxidoreductase</keyword>
<evidence type="ECO:0000256" key="6">
    <source>
        <dbReference type="ARBA" id="ARBA00023033"/>
    </source>
</evidence>
<keyword evidence="3 7" id="KW-0479">Metal-binding</keyword>
<reference evidence="9" key="1">
    <citation type="submission" date="2012-11" db="EMBL/GenBank/DDBJ databases">
        <authorList>
            <person name="Lee M.-J."/>
            <person name="Kim H.-B."/>
            <person name="Yoon Y.J."/>
            <person name="Han K."/>
            <person name="Kim E.-S."/>
        </authorList>
    </citation>
    <scope>NUCLEOTIDE SEQUENCE</scope>
    <source>
        <strain evidence="9">Sebekia benihana</strain>
    </source>
</reference>
<evidence type="ECO:0000313" key="9">
    <source>
        <dbReference type="EMBL" id="AGE14544.1"/>
    </source>
</evidence>
<name>M4JXS6_9ACTN</name>
<evidence type="ECO:0000256" key="4">
    <source>
        <dbReference type="ARBA" id="ARBA00023002"/>
    </source>
</evidence>
<evidence type="ECO:0000256" key="8">
    <source>
        <dbReference type="SAM" id="MobiDB-lite"/>
    </source>
</evidence>
<dbReference type="GO" id="GO:0004497">
    <property type="term" value="F:monooxygenase activity"/>
    <property type="evidence" value="ECO:0007669"/>
    <property type="project" value="UniProtKB-KW"/>
</dbReference>
<dbReference type="PRINTS" id="PR00359">
    <property type="entry name" value="BP450"/>
</dbReference>
<dbReference type="InterPro" id="IPR002397">
    <property type="entry name" value="Cyt_P450_B"/>
</dbReference>
<sequence>MTERSRVSDSLKGDAAAESLTGHGLFRTFMGLVGRHRQEALMTELSSTAWPWPDLPPGPLGTASPDLARRLAEASTEPVTMPSGDRVPMIVRYEDVRAVLTSPASSRNLRAPGLPRMVSGTSLEDDPSALINQDPPEHTRYRRIMQGTFTPRHIERWRPRAAAIAHELIDAAGQEFDLVTDFALPLPARVICEMLGVPMDRFGQFRGWTEMFLSTSEASAEARGEGFAAFMAYAGELIAEHRVTPGDDLIDLLIGARDEGDRLSESELTHMVFTLIMAGHETTASIIIRGAFRLLCHPDQYAQLAARPELLGPAVEEILRCEGPGGNGLLRLVTEDIELSGGVIPKGTVVLPNPTGANHDPSVFDDPLRFDIRRFAGKAPPNPHLAFGHGPHYCLGANLARMELQEAFRALVTRLPSLRPQEDLSTLRWTNDGLIHRPHRLPVKGG</sequence>
<evidence type="ECO:0000256" key="1">
    <source>
        <dbReference type="ARBA" id="ARBA00010617"/>
    </source>
</evidence>
<dbReference type="PROSITE" id="PS00086">
    <property type="entry name" value="CYTOCHROME_P450"/>
    <property type="match status" value="1"/>
</dbReference>
<keyword evidence="2 7" id="KW-0349">Heme</keyword>
<accession>M4JXS6</accession>
<dbReference type="InterPro" id="IPR036396">
    <property type="entry name" value="Cyt_P450_sf"/>
</dbReference>
<dbReference type="PANTHER" id="PTHR46696">
    <property type="entry name" value="P450, PUTATIVE (EUROFUNG)-RELATED"/>
    <property type="match status" value="1"/>
</dbReference>
<keyword evidence="6 7" id="KW-0503">Monooxygenase</keyword>
<evidence type="ECO:0000256" key="5">
    <source>
        <dbReference type="ARBA" id="ARBA00023004"/>
    </source>
</evidence>
<comment type="similarity">
    <text evidence="1 7">Belongs to the cytochrome P450 family.</text>
</comment>
<evidence type="ECO:0000256" key="3">
    <source>
        <dbReference type="ARBA" id="ARBA00022723"/>
    </source>
</evidence>
<dbReference type="PRINTS" id="PR00385">
    <property type="entry name" value="P450"/>
</dbReference>
<protein>
    <submittedName>
        <fullName evidence="9">Cytochrome P450 hydroxylase sb4</fullName>
    </submittedName>
</protein>
<keyword evidence="5 7" id="KW-0408">Iron</keyword>
<dbReference type="CDD" id="cd11031">
    <property type="entry name" value="Cyp158A-like"/>
    <property type="match status" value="1"/>
</dbReference>
<reference evidence="9" key="2">
    <citation type="journal article" date="2013" name="Appl. Environ. Microbiol.">
        <title>Identification of a Cyclosporine-Specific P450 Hydroxylase Gene through Targeted Cytochrome P450 Complement (CYPome) Disruption in Sebekia benihana.</title>
        <authorList>
            <person name="Lee M.J."/>
            <person name="Kim H.B."/>
            <person name="Yoon Y.J."/>
            <person name="Han K."/>
            <person name="Kim E.S."/>
        </authorList>
    </citation>
    <scope>NUCLEOTIDE SEQUENCE</scope>
    <source>
        <strain evidence="9">Sebekia benihana</strain>
    </source>
</reference>
<dbReference type="GO" id="GO:0005506">
    <property type="term" value="F:iron ion binding"/>
    <property type="evidence" value="ECO:0007669"/>
    <property type="project" value="InterPro"/>
</dbReference>
<dbReference type="SUPFAM" id="SSF48264">
    <property type="entry name" value="Cytochrome P450"/>
    <property type="match status" value="1"/>
</dbReference>
<dbReference type="GO" id="GO:0016705">
    <property type="term" value="F:oxidoreductase activity, acting on paired donors, with incorporation or reduction of molecular oxygen"/>
    <property type="evidence" value="ECO:0007669"/>
    <property type="project" value="InterPro"/>
</dbReference>
<evidence type="ECO:0000256" key="7">
    <source>
        <dbReference type="RuleBase" id="RU000461"/>
    </source>
</evidence>
<dbReference type="Gene3D" id="1.10.630.10">
    <property type="entry name" value="Cytochrome P450"/>
    <property type="match status" value="1"/>
</dbReference>